<feature type="transmembrane region" description="Helical" evidence="2">
    <location>
        <begin position="78"/>
        <end position="102"/>
    </location>
</feature>
<evidence type="ECO:0000313" key="3">
    <source>
        <dbReference type="EMBL" id="CAK0802334.1"/>
    </source>
</evidence>
<accession>A0ABN9QBS0</accession>
<reference evidence="3" key="1">
    <citation type="submission" date="2023-10" db="EMBL/GenBank/DDBJ databases">
        <authorList>
            <person name="Chen Y."/>
            <person name="Shah S."/>
            <person name="Dougan E. K."/>
            <person name="Thang M."/>
            <person name="Chan C."/>
        </authorList>
    </citation>
    <scope>NUCLEOTIDE SEQUENCE [LARGE SCALE GENOMIC DNA]</scope>
</reference>
<keyword evidence="2" id="KW-1133">Transmembrane helix</keyword>
<evidence type="ECO:0000256" key="1">
    <source>
        <dbReference type="SAM" id="MobiDB-lite"/>
    </source>
</evidence>
<protein>
    <submittedName>
        <fullName evidence="3">Uncharacterized protein</fullName>
    </submittedName>
</protein>
<keyword evidence="2" id="KW-0472">Membrane</keyword>
<feature type="region of interest" description="Disordered" evidence="1">
    <location>
        <begin position="151"/>
        <end position="180"/>
    </location>
</feature>
<proteinExistence type="predicted"/>
<evidence type="ECO:0000313" key="4">
    <source>
        <dbReference type="Proteomes" id="UP001189429"/>
    </source>
</evidence>
<feature type="compositionally biased region" description="Low complexity" evidence="1">
    <location>
        <begin position="154"/>
        <end position="169"/>
    </location>
</feature>
<evidence type="ECO:0000256" key="2">
    <source>
        <dbReference type="SAM" id="Phobius"/>
    </source>
</evidence>
<feature type="transmembrane region" description="Helical" evidence="2">
    <location>
        <begin position="45"/>
        <end position="66"/>
    </location>
</feature>
<dbReference type="Proteomes" id="UP001189429">
    <property type="component" value="Unassembled WGS sequence"/>
</dbReference>
<gene>
    <name evidence="3" type="ORF">PCOR1329_LOCUS9887</name>
</gene>
<name>A0ABN9QBS0_9DINO</name>
<comment type="caution">
    <text evidence="3">The sequence shown here is derived from an EMBL/GenBank/DDBJ whole genome shotgun (WGS) entry which is preliminary data.</text>
</comment>
<sequence length="276" mass="29827">MAPVTFITFGLKHHVDSILLTKLYAFRDDNTVTLGDYPPHVAHHMYSTVAWTMMIQAAGAVLFMTVGASPEERFNSVWIWSLAKLLVALGAVLLPLSFWNAWQVDKKENFPDQPEEREHLHAPVLLRLARRTVDVVHEFIVASPYGGGREPLLPDGGARADPAGAAADGPGHGGHDGSEELSWNATKCFADAVLRRTPLRSEPGPGLDAHGSPEVVDWPALAGKLCGLLGGKVVSTDGMPMRFERAIRRSGDDLDDDGMVVDLPALLEGPACWSAP</sequence>
<keyword evidence="2" id="KW-0812">Transmembrane</keyword>
<dbReference type="EMBL" id="CAUYUJ010002780">
    <property type="protein sequence ID" value="CAK0802334.1"/>
    <property type="molecule type" value="Genomic_DNA"/>
</dbReference>
<organism evidence="3 4">
    <name type="scientific">Prorocentrum cordatum</name>
    <dbReference type="NCBI Taxonomy" id="2364126"/>
    <lineage>
        <taxon>Eukaryota</taxon>
        <taxon>Sar</taxon>
        <taxon>Alveolata</taxon>
        <taxon>Dinophyceae</taxon>
        <taxon>Prorocentrales</taxon>
        <taxon>Prorocentraceae</taxon>
        <taxon>Prorocentrum</taxon>
    </lineage>
</organism>
<keyword evidence="4" id="KW-1185">Reference proteome</keyword>